<dbReference type="OrthoDB" id="2730350at2759"/>
<keyword evidence="1" id="KW-0732">Signal</keyword>
<dbReference type="RefSeq" id="XP_025429432.1">
    <property type="nucleotide sequence ID" value="XM_025575435.1"/>
</dbReference>
<reference evidence="2 3" key="1">
    <citation type="submission" date="2016-12" db="EMBL/GenBank/DDBJ databases">
        <title>The genomes of Aspergillus section Nigri reveals drivers in fungal speciation.</title>
        <authorList>
            <consortium name="DOE Joint Genome Institute"/>
            <person name="Vesth T.C."/>
            <person name="Nybo J."/>
            <person name="Theobald S."/>
            <person name="Brandl J."/>
            <person name="Frisvad J.C."/>
            <person name="Nielsen K.F."/>
            <person name="Lyhne E.K."/>
            <person name="Kogle M.E."/>
            <person name="Kuo A."/>
            <person name="Riley R."/>
            <person name="Clum A."/>
            <person name="Nolan M."/>
            <person name="Lipzen A."/>
            <person name="Salamov A."/>
            <person name="Henrissat B."/>
            <person name="Wiebenga A."/>
            <person name="De Vries R.P."/>
            <person name="Grigoriev I.V."/>
            <person name="Mortensen U.H."/>
            <person name="Andersen M.R."/>
            <person name="Baker S.E."/>
        </authorList>
    </citation>
    <scope>NUCLEOTIDE SEQUENCE [LARGE SCALE GENOMIC DNA]</scope>
    <source>
        <strain evidence="2 3">JOP 1030-1</strain>
    </source>
</reference>
<organism evidence="2 3">
    <name type="scientific">Aspergillus saccharolyticus JOP 1030-1</name>
    <dbReference type="NCBI Taxonomy" id="1450539"/>
    <lineage>
        <taxon>Eukaryota</taxon>
        <taxon>Fungi</taxon>
        <taxon>Dikarya</taxon>
        <taxon>Ascomycota</taxon>
        <taxon>Pezizomycotina</taxon>
        <taxon>Eurotiomycetes</taxon>
        <taxon>Eurotiomycetidae</taxon>
        <taxon>Eurotiales</taxon>
        <taxon>Aspergillaceae</taxon>
        <taxon>Aspergillus</taxon>
        <taxon>Aspergillus subgen. Circumdati</taxon>
    </lineage>
</organism>
<accession>A0A318ZID1</accession>
<gene>
    <name evidence="2" type="ORF">BP01DRAFT_358447</name>
</gene>
<dbReference type="AlphaFoldDB" id="A0A318ZID1"/>
<protein>
    <submittedName>
        <fullName evidence="2">Uncharacterized protein</fullName>
    </submittedName>
</protein>
<keyword evidence="3" id="KW-1185">Reference proteome</keyword>
<evidence type="ECO:0000256" key="1">
    <source>
        <dbReference type="SAM" id="SignalP"/>
    </source>
</evidence>
<dbReference type="Pfam" id="PF21691">
    <property type="entry name" value="LDL"/>
    <property type="match status" value="1"/>
</dbReference>
<feature type="signal peptide" evidence="1">
    <location>
        <begin position="1"/>
        <end position="18"/>
    </location>
</feature>
<sequence length="122" mass="13664">MKFTTLLLPLLTATATTATTTCYPGAPTSEGTNCLSKLSIKNFWSLQYCNYRWNVNYGDWDKWISNNASHVERGRVAKTGVFGGMEECLDAFKEAVEPCYEVAQGAYLTTANVSLEVNWCQW</sequence>
<dbReference type="InterPro" id="IPR048508">
    <property type="entry name" value="LDL"/>
</dbReference>
<evidence type="ECO:0000313" key="3">
    <source>
        <dbReference type="Proteomes" id="UP000248349"/>
    </source>
</evidence>
<dbReference type="EMBL" id="KZ821243">
    <property type="protein sequence ID" value="PYH43450.1"/>
    <property type="molecule type" value="Genomic_DNA"/>
</dbReference>
<feature type="chain" id="PRO_5016329839" evidence="1">
    <location>
        <begin position="19"/>
        <end position="122"/>
    </location>
</feature>
<dbReference type="Proteomes" id="UP000248349">
    <property type="component" value="Unassembled WGS sequence"/>
</dbReference>
<name>A0A318ZID1_9EURO</name>
<evidence type="ECO:0000313" key="2">
    <source>
        <dbReference type="EMBL" id="PYH43450.1"/>
    </source>
</evidence>
<proteinExistence type="predicted"/>
<dbReference type="GeneID" id="37076663"/>